<protein>
    <submittedName>
        <fullName evidence="1">DUF433 domain-containing protein</fullName>
    </submittedName>
</protein>
<proteinExistence type="predicted"/>
<dbReference type="EMBL" id="JAECZC010000029">
    <property type="protein sequence ID" value="MBH8563801.1"/>
    <property type="molecule type" value="Genomic_DNA"/>
</dbReference>
<reference evidence="1 2" key="1">
    <citation type="journal article" date="2021" name="Int. J. Syst. Evol. Microbiol.">
        <title>Amazonocrinis nigriterrae gen. nov., sp. nov., Atlanticothrix silvestris gen. nov., sp. nov. and Dendronalium phyllosphericum gen. nov., sp. nov., nostocacean cyanobacteria from Brazilian environments.</title>
        <authorList>
            <person name="Alvarenga D.O."/>
            <person name="Andreote A.P.D."/>
            <person name="Branco L.H.Z."/>
            <person name="Delbaje E."/>
            <person name="Cruz R.B."/>
            <person name="Varani A.M."/>
            <person name="Fiore M.F."/>
        </authorList>
    </citation>
    <scope>NUCLEOTIDE SEQUENCE [LARGE SCALE GENOMIC DNA]</scope>
    <source>
        <strain evidence="1 2">CENA67</strain>
    </source>
</reference>
<gene>
    <name evidence="1" type="ORF">I8748_16660</name>
</gene>
<dbReference type="PANTHER" id="PTHR34849">
    <property type="entry name" value="SSL5025 PROTEIN"/>
    <property type="match status" value="1"/>
</dbReference>
<dbReference type="Pfam" id="PF04255">
    <property type="entry name" value="DUF433"/>
    <property type="match status" value="1"/>
</dbReference>
<accession>A0A8J7HQ06</accession>
<dbReference type="PANTHER" id="PTHR34849:SF1">
    <property type="entry name" value="SLR0770 PROTEIN"/>
    <property type="match status" value="1"/>
</dbReference>
<name>A0A8J7HQ06_9NOST</name>
<evidence type="ECO:0000313" key="1">
    <source>
        <dbReference type="EMBL" id="MBH8563801.1"/>
    </source>
</evidence>
<dbReference type="AlphaFoldDB" id="A0A8J7HQ06"/>
<dbReference type="Proteomes" id="UP000632766">
    <property type="component" value="Unassembled WGS sequence"/>
</dbReference>
<dbReference type="InterPro" id="IPR036388">
    <property type="entry name" value="WH-like_DNA-bd_sf"/>
</dbReference>
<evidence type="ECO:0000313" key="2">
    <source>
        <dbReference type="Proteomes" id="UP000632766"/>
    </source>
</evidence>
<organism evidence="1 2">
    <name type="scientific">Amazonocrinis nigriterrae CENA67</name>
    <dbReference type="NCBI Taxonomy" id="2794033"/>
    <lineage>
        <taxon>Bacteria</taxon>
        <taxon>Bacillati</taxon>
        <taxon>Cyanobacteriota</taxon>
        <taxon>Cyanophyceae</taxon>
        <taxon>Nostocales</taxon>
        <taxon>Nostocaceae</taxon>
        <taxon>Amazonocrinis</taxon>
        <taxon>Amazonocrinis nigriterrae</taxon>
    </lineage>
</organism>
<dbReference type="RefSeq" id="WP_198125664.1">
    <property type="nucleotide sequence ID" value="NZ_JAECZC010000029.1"/>
</dbReference>
<dbReference type="Gene3D" id="1.10.10.10">
    <property type="entry name" value="Winged helix-like DNA-binding domain superfamily/Winged helix DNA-binding domain"/>
    <property type="match status" value="1"/>
</dbReference>
<sequence>MLLVPTADQIPLVTDANGVVRISKSRVTLDTVVTAFLEGATAEEINAQYPSLQLSDIYSVIGYYLRHQAEVDEYLLERQRIAFDVRQEAERRFNPVGIRDRLLARRKPQG</sequence>
<dbReference type="InterPro" id="IPR007367">
    <property type="entry name" value="DUF433"/>
</dbReference>
<keyword evidence="2" id="KW-1185">Reference proteome</keyword>
<dbReference type="SUPFAM" id="SSF46689">
    <property type="entry name" value="Homeodomain-like"/>
    <property type="match status" value="1"/>
</dbReference>
<comment type="caution">
    <text evidence="1">The sequence shown here is derived from an EMBL/GenBank/DDBJ whole genome shotgun (WGS) entry which is preliminary data.</text>
</comment>
<dbReference type="InterPro" id="IPR009057">
    <property type="entry name" value="Homeodomain-like_sf"/>
</dbReference>